<feature type="region of interest" description="Disordered" evidence="1">
    <location>
        <begin position="1"/>
        <end position="54"/>
    </location>
</feature>
<accession>A0ABU7TFW4</accession>
<evidence type="ECO:0000313" key="2">
    <source>
        <dbReference type="EMBL" id="MEE7459511.1"/>
    </source>
</evidence>
<gene>
    <name evidence="2" type="ORF">MRSR164_22775</name>
</gene>
<dbReference type="Proteomes" id="UP001349262">
    <property type="component" value="Unassembled WGS sequence"/>
</dbReference>
<comment type="caution">
    <text evidence="2">The sequence shown here is derived from an EMBL/GenBank/DDBJ whole genome shotgun (WGS) entry which is preliminary data.</text>
</comment>
<dbReference type="EMBL" id="MLBY01000005">
    <property type="protein sequence ID" value="MEE7459511.1"/>
    <property type="molecule type" value="Genomic_DNA"/>
</dbReference>
<keyword evidence="3" id="KW-1185">Reference proteome</keyword>
<reference evidence="2 3" key="1">
    <citation type="journal article" date="2012" name="Genet. Mol. Biol.">
        <title>Analysis of 16S rRNA and mxaF genes revealing insights into Methylobacterium niche-specific plant association.</title>
        <authorList>
            <person name="Dourado M.N."/>
            <person name="Andreote F.D."/>
            <person name="Dini-Andreote F."/>
            <person name="Conti R."/>
            <person name="Araujo J.M."/>
            <person name="Araujo W.L."/>
        </authorList>
    </citation>
    <scope>NUCLEOTIDE SEQUENCE [LARGE SCALE GENOMIC DNA]</scope>
    <source>
        <strain evidence="2 3">SR1.6/4</strain>
    </source>
</reference>
<evidence type="ECO:0000313" key="3">
    <source>
        <dbReference type="Proteomes" id="UP001349262"/>
    </source>
</evidence>
<feature type="compositionally biased region" description="Basic and acidic residues" evidence="1">
    <location>
        <begin position="1"/>
        <end position="25"/>
    </location>
</feature>
<protein>
    <submittedName>
        <fullName evidence="2">CsbD family protein</fullName>
    </submittedName>
</protein>
<name>A0ABU7TFW4_9HYPH</name>
<feature type="compositionally biased region" description="Basic and acidic residues" evidence="1">
    <location>
        <begin position="34"/>
        <end position="44"/>
    </location>
</feature>
<evidence type="ECO:0000256" key="1">
    <source>
        <dbReference type="SAM" id="MobiDB-lite"/>
    </source>
</evidence>
<proteinExistence type="predicted"/>
<organism evidence="2 3">
    <name type="scientific">Methylobacterium radiotolerans</name>
    <dbReference type="NCBI Taxonomy" id="31998"/>
    <lineage>
        <taxon>Bacteria</taxon>
        <taxon>Pseudomonadati</taxon>
        <taxon>Pseudomonadota</taxon>
        <taxon>Alphaproteobacteria</taxon>
        <taxon>Hyphomicrobiales</taxon>
        <taxon>Methylobacteriaceae</taxon>
        <taxon>Methylobacterium</taxon>
    </lineage>
</organism>
<sequence length="54" mass="5937">MSERETGRENETSAERLKASVKDAIGKLTGVSRNEAEGRRRDRAPPGTAKPRGR</sequence>